<evidence type="ECO:0008006" key="3">
    <source>
        <dbReference type="Google" id="ProtNLM"/>
    </source>
</evidence>
<protein>
    <recommendedName>
        <fullName evidence="3">DinB superfamily protein</fullName>
    </recommendedName>
</protein>
<dbReference type="EMBL" id="BAABBE010000009">
    <property type="protein sequence ID" value="GAA3645405.1"/>
    <property type="molecule type" value="Genomic_DNA"/>
</dbReference>
<organism evidence="1 2">
    <name type="scientific">Lentzea roselyniae</name>
    <dbReference type="NCBI Taxonomy" id="531940"/>
    <lineage>
        <taxon>Bacteria</taxon>
        <taxon>Bacillati</taxon>
        <taxon>Actinomycetota</taxon>
        <taxon>Actinomycetes</taxon>
        <taxon>Pseudonocardiales</taxon>
        <taxon>Pseudonocardiaceae</taxon>
        <taxon>Lentzea</taxon>
    </lineage>
</organism>
<comment type="caution">
    <text evidence="1">The sequence shown here is derived from an EMBL/GenBank/DDBJ whole genome shotgun (WGS) entry which is preliminary data.</text>
</comment>
<keyword evidence="2" id="KW-1185">Reference proteome</keyword>
<gene>
    <name evidence="1" type="ORF">GCM10022267_35170</name>
</gene>
<dbReference type="Proteomes" id="UP001500711">
    <property type="component" value="Unassembled WGS sequence"/>
</dbReference>
<sequence>MDIAILRSSVTAALEDLGSVRSRLVDLLADMDRSADSIQVPRQGRWTREMVATLWENVQHLNGVRALFEVTAENPNTPVTFTDVLARSGLSEQQQRNEHSRLSRVAAELFGEKRWPIENWQGSTPRSGGKAEMLYRMSGTVAAWWIELTR</sequence>
<name>A0ABP7B1Z1_9PSEU</name>
<accession>A0ABP7B1Z1</accession>
<evidence type="ECO:0000313" key="1">
    <source>
        <dbReference type="EMBL" id="GAA3645405.1"/>
    </source>
</evidence>
<proteinExistence type="predicted"/>
<evidence type="ECO:0000313" key="2">
    <source>
        <dbReference type="Proteomes" id="UP001500711"/>
    </source>
</evidence>
<reference evidence="2" key="1">
    <citation type="journal article" date="2019" name="Int. J. Syst. Evol. Microbiol.">
        <title>The Global Catalogue of Microorganisms (GCM) 10K type strain sequencing project: providing services to taxonomists for standard genome sequencing and annotation.</title>
        <authorList>
            <consortium name="The Broad Institute Genomics Platform"/>
            <consortium name="The Broad Institute Genome Sequencing Center for Infectious Disease"/>
            <person name="Wu L."/>
            <person name="Ma J."/>
        </authorList>
    </citation>
    <scope>NUCLEOTIDE SEQUENCE [LARGE SCALE GENOMIC DNA]</scope>
    <source>
        <strain evidence="2">JCM 17494</strain>
    </source>
</reference>
<dbReference type="RefSeq" id="WP_346131119.1">
    <property type="nucleotide sequence ID" value="NZ_BAABBE010000009.1"/>
</dbReference>